<reference evidence="1" key="1">
    <citation type="journal article" date="2011" name="PLoS Genet.">
        <title>Parallel evolution of a type IV secretion system in radiating lineages of the host-restricted bacterial pathogen Bartonella.</title>
        <authorList>
            <person name="Engel P."/>
            <person name="Salzburger W."/>
            <person name="Liesch M."/>
            <person name="Chang C.C."/>
            <person name="Maruyama S."/>
            <person name="Lanz C."/>
            <person name="Calteau A."/>
            <person name="Lajus A."/>
            <person name="Medigue C."/>
            <person name="Schuster S.C."/>
            <person name="Dehio C."/>
        </authorList>
    </citation>
    <scope>NUCLEOTIDE SEQUENCE</scope>
    <source>
        <strain evidence="1">ATCC BAA-1498</strain>
    </source>
</reference>
<name>E6YM49_9HYPH</name>
<proteinExistence type="predicted"/>
<organism evidence="1">
    <name type="scientific">Bartonella rochalimae ATCC BAA-1498</name>
    <dbReference type="NCBI Taxonomy" id="685782"/>
    <lineage>
        <taxon>Bacteria</taxon>
        <taxon>Pseudomonadati</taxon>
        <taxon>Pseudomonadota</taxon>
        <taxon>Alphaproteobacteria</taxon>
        <taxon>Hyphomicrobiales</taxon>
        <taxon>Bartonellaceae</taxon>
        <taxon>Bartonella</taxon>
    </lineage>
</organism>
<evidence type="ECO:0000313" key="1">
    <source>
        <dbReference type="EMBL" id="CBI77951.1"/>
    </source>
</evidence>
<dbReference type="AlphaFoldDB" id="E6YM49"/>
<protein>
    <submittedName>
        <fullName evidence="1">Uncharacterized protein</fullName>
    </submittedName>
</protein>
<sequence>MPVHFPHVIESFTSRIKRTSPTLNQGNILVSFLVLVVSSTKNKIGQ</sequence>
<dbReference type="EMBL" id="FN645459">
    <property type="protein sequence ID" value="CBI77951.1"/>
    <property type="molecule type" value="Genomic_DNA"/>
</dbReference>
<accession>E6YM49</accession>
<gene>
    <name evidence="1" type="ORF">BARRO_50300</name>
</gene>